<comment type="similarity">
    <text evidence="1">Belongs to the thymidine kinase family.</text>
</comment>
<dbReference type="EC" id="2.7.1.21" evidence="2"/>
<dbReference type="Gene3D" id="3.30.60.20">
    <property type="match status" value="1"/>
</dbReference>
<evidence type="ECO:0000256" key="5">
    <source>
        <dbReference type="ARBA" id="ARBA00022741"/>
    </source>
</evidence>
<dbReference type="GO" id="GO:0004797">
    <property type="term" value="F:thymidine kinase activity"/>
    <property type="evidence" value="ECO:0007669"/>
    <property type="project" value="UniProtKB-EC"/>
</dbReference>
<keyword evidence="4" id="KW-0808">Transferase</keyword>
<name>A0A0F9EFP9_9ZZZZ</name>
<dbReference type="PANTHER" id="PTHR11441:SF0">
    <property type="entry name" value="THYMIDINE KINASE, CYTOSOLIC"/>
    <property type="match status" value="1"/>
</dbReference>
<dbReference type="GO" id="GO:0071897">
    <property type="term" value="P:DNA biosynthetic process"/>
    <property type="evidence" value="ECO:0007669"/>
    <property type="project" value="UniProtKB-KW"/>
</dbReference>
<dbReference type="Pfam" id="PF00265">
    <property type="entry name" value="TK"/>
    <property type="match status" value="1"/>
</dbReference>
<evidence type="ECO:0000256" key="4">
    <source>
        <dbReference type="ARBA" id="ARBA00022679"/>
    </source>
</evidence>
<comment type="caution">
    <text evidence="8">The sequence shown here is derived from an EMBL/GenBank/DDBJ whole genome shotgun (WGS) entry which is preliminary data.</text>
</comment>
<reference evidence="8" key="1">
    <citation type="journal article" date="2015" name="Nature">
        <title>Complex archaea that bridge the gap between prokaryotes and eukaryotes.</title>
        <authorList>
            <person name="Spang A."/>
            <person name="Saw J.H."/>
            <person name="Jorgensen S.L."/>
            <person name="Zaremba-Niedzwiedzka K."/>
            <person name="Martijn J."/>
            <person name="Lind A.E."/>
            <person name="van Eijk R."/>
            <person name="Schleper C."/>
            <person name="Guy L."/>
            <person name="Ettema T.J."/>
        </authorList>
    </citation>
    <scope>NUCLEOTIDE SEQUENCE</scope>
</reference>
<evidence type="ECO:0000256" key="6">
    <source>
        <dbReference type="ARBA" id="ARBA00022777"/>
    </source>
</evidence>
<evidence type="ECO:0000256" key="3">
    <source>
        <dbReference type="ARBA" id="ARBA00022634"/>
    </source>
</evidence>
<dbReference type="AlphaFoldDB" id="A0A0F9EFP9"/>
<keyword evidence="6" id="KW-0418">Kinase</keyword>
<dbReference type="EMBL" id="LAZR01025124">
    <property type="protein sequence ID" value="KKL72908.1"/>
    <property type="molecule type" value="Genomic_DNA"/>
</dbReference>
<dbReference type="SUPFAM" id="SSF57716">
    <property type="entry name" value="Glucocorticoid receptor-like (DNA-binding domain)"/>
    <property type="match status" value="1"/>
</dbReference>
<evidence type="ECO:0000256" key="1">
    <source>
        <dbReference type="ARBA" id="ARBA00007587"/>
    </source>
</evidence>
<sequence>MDFDRGIELIVGPMFCGKTEELMRRIRRAEIAKRKIQVFKPDIETRFSKEDLATHYGQLMQGISVKDIGELIRNLKEETEIIGIDEIQFFDDKIIEFSIENQRKYLFILAGLSLDFRGESFRFRDSERHIGHLMPYSKITSLNAICNKCGREANYSQRLIDDPDSPLIKVGGEQDYEARCIKHFIIPTKTQ</sequence>
<evidence type="ECO:0000256" key="2">
    <source>
        <dbReference type="ARBA" id="ARBA00012118"/>
    </source>
</evidence>
<dbReference type="GO" id="GO:0046104">
    <property type="term" value="P:thymidine metabolic process"/>
    <property type="evidence" value="ECO:0007669"/>
    <property type="project" value="TreeGrafter"/>
</dbReference>
<keyword evidence="3" id="KW-0237">DNA synthesis</keyword>
<gene>
    <name evidence="8" type="ORF">LCGC14_2080180</name>
</gene>
<dbReference type="InterPro" id="IPR001267">
    <property type="entry name" value="Thymidine_kinase"/>
</dbReference>
<accession>A0A0F9EFP9</accession>
<keyword evidence="7" id="KW-0067">ATP-binding</keyword>
<keyword evidence="5" id="KW-0547">Nucleotide-binding</keyword>
<dbReference type="GO" id="GO:0005524">
    <property type="term" value="F:ATP binding"/>
    <property type="evidence" value="ECO:0007669"/>
    <property type="project" value="UniProtKB-KW"/>
</dbReference>
<dbReference type="SUPFAM" id="SSF52540">
    <property type="entry name" value="P-loop containing nucleoside triphosphate hydrolases"/>
    <property type="match status" value="1"/>
</dbReference>
<evidence type="ECO:0000256" key="7">
    <source>
        <dbReference type="ARBA" id="ARBA00022840"/>
    </source>
</evidence>
<dbReference type="PIRSF" id="PIRSF035805">
    <property type="entry name" value="TK_cell"/>
    <property type="match status" value="1"/>
</dbReference>
<protein>
    <recommendedName>
        <fullName evidence="2">thymidine kinase</fullName>
        <ecNumber evidence="2">2.7.1.21</ecNumber>
    </recommendedName>
</protein>
<organism evidence="8">
    <name type="scientific">marine sediment metagenome</name>
    <dbReference type="NCBI Taxonomy" id="412755"/>
    <lineage>
        <taxon>unclassified sequences</taxon>
        <taxon>metagenomes</taxon>
        <taxon>ecological metagenomes</taxon>
    </lineage>
</organism>
<dbReference type="PANTHER" id="PTHR11441">
    <property type="entry name" value="THYMIDINE KINASE"/>
    <property type="match status" value="1"/>
</dbReference>
<proteinExistence type="inferred from homology"/>
<dbReference type="InterPro" id="IPR027417">
    <property type="entry name" value="P-loop_NTPase"/>
</dbReference>
<dbReference type="Gene3D" id="3.40.50.300">
    <property type="entry name" value="P-loop containing nucleotide triphosphate hydrolases"/>
    <property type="match status" value="1"/>
</dbReference>
<evidence type="ECO:0000313" key="8">
    <source>
        <dbReference type="EMBL" id="KKL72908.1"/>
    </source>
</evidence>